<evidence type="ECO:0000256" key="1">
    <source>
        <dbReference type="SAM" id="MobiDB-lite"/>
    </source>
</evidence>
<feature type="region of interest" description="Disordered" evidence="1">
    <location>
        <begin position="176"/>
        <end position="196"/>
    </location>
</feature>
<dbReference type="EMBL" id="QXDJ01000012">
    <property type="protein sequence ID" value="RII31873.1"/>
    <property type="molecule type" value="Genomic_DNA"/>
</dbReference>
<evidence type="ECO:0000313" key="5">
    <source>
        <dbReference type="Proteomes" id="UP000265930"/>
    </source>
</evidence>
<dbReference type="InterPro" id="IPR047629">
    <property type="entry name" value="IS1182_transpos"/>
</dbReference>
<accession>A0A399IG73</accession>
<dbReference type="AlphaFoldDB" id="A0A399IG73"/>
<dbReference type="RefSeq" id="WP_119368337.1">
    <property type="nucleotide sequence ID" value="NZ_QXDJ01000012.1"/>
</dbReference>
<proteinExistence type="predicted"/>
<evidence type="ECO:0000259" key="3">
    <source>
        <dbReference type="Pfam" id="PF13751"/>
    </source>
</evidence>
<dbReference type="NCBIfam" id="NF033551">
    <property type="entry name" value="transpos_IS1182"/>
    <property type="match status" value="1"/>
</dbReference>
<dbReference type="Pfam" id="PF13751">
    <property type="entry name" value="DDE_Tnp_1_6"/>
    <property type="match status" value="1"/>
</dbReference>
<dbReference type="InterPro" id="IPR008490">
    <property type="entry name" value="Transposase_InsH_N"/>
</dbReference>
<dbReference type="InterPro" id="IPR025668">
    <property type="entry name" value="Tnp_DDE_dom"/>
</dbReference>
<dbReference type="PANTHER" id="PTHR33408:SF2">
    <property type="entry name" value="TRANSPOSASE DDE DOMAIN-CONTAINING PROTEIN"/>
    <property type="match status" value="1"/>
</dbReference>
<comment type="caution">
    <text evidence="4">The sequence shown here is derived from an EMBL/GenBank/DDBJ whole genome shotgun (WGS) entry which is preliminary data.</text>
</comment>
<dbReference type="PANTHER" id="PTHR33408">
    <property type="entry name" value="TRANSPOSASE"/>
    <property type="match status" value="1"/>
</dbReference>
<sequence length="490" mass="58152">MMTRKDVDNRFQIEFNSVDALVPKNHLVRKIDKAIDFNFIYDEVAELYSAFGAPSIDPVVLIKIIMIQYLFGIPSMRQTIREIEVNIAYRWFIGYSFNEKIPHFSTFNKNYERRFKDTDLFNVIFTKILEEADKHGFINLSEIYIDSTHIKASANKRKYTKKEIETEAKKYQNQLEKEIDEDREKHDKKPLKKTEKSTDTKVIVESTTDKDSGMFYKNEKEKCFAYLAHTACDNNNYILDFHVTSGNVHDSVGFIDLYKSLKEKYCINDILAIAMDAGYITPYICKTLFDDNILPTLPYKRPMTKDGFFKKYEYVYDEYNDIYICPNDKILKYSTTNRDGYREYKSNPCECQKCPHINKCTNSKNHQKLVTRHVWEDYLEEANHLRHDRYVNSVYKCRKETIERVFADAKEKHSMRYTHLRGLAKMKMEVTLTFACMNLKKMASYLWKRNDGYRVDRTFNILIMRILTNNILKLTKSIFLARRKCFLSTI</sequence>
<reference evidence="4 5" key="1">
    <citation type="submission" date="2018-08" db="EMBL/GenBank/DDBJ databases">
        <title>Genome of Clostridium chromiireducens C1, DSM12136.</title>
        <authorList>
            <person name="Xing M."/>
            <person name="Wei Y."/>
            <person name="Ang E.L."/>
            <person name="Zhao H."/>
            <person name="Zhang Y."/>
        </authorList>
    </citation>
    <scope>NUCLEOTIDE SEQUENCE [LARGE SCALE GENOMIC DNA]</scope>
    <source>
        <strain evidence="4 5">C1</strain>
    </source>
</reference>
<name>A0A399IG73_9CLOT</name>
<organism evidence="4 5">
    <name type="scientific">Clostridium chromiireducens</name>
    <dbReference type="NCBI Taxonomy" id="225345"/>
    <lineage>
        <taxon>Bacteria</taxon>
        <taxon>Bacillati</taxon>
        <taxon>Bacillota</taxon>
        <taxon>Clostridia</taxon>
        <taxon>Eubacteriales</taxon>
        <taxon>Clostridiaceae</taxon>
        <taxon>Clostridium</taxon>
    </lineage>
</organism>
<feature type="domain" description="Transposase InsH N-terminal" evidence="2">
    <location>
        <begin position="17"/>
        <end position="113"/>
    </location>
</feature>
<evidence type="ECO:0000259" key="2">
    <source>
        <dbReference type="Pfam" id="PF05598"/>
    </source>
</evidence>
<dbReference type="Pfam" id="PF05598">
    <property type="entry name" value="DUF772"/>
    <property type="match status" value="1"/>
</dbReference>
<feature type="domain" description="Transposase DDE" evidence="3">
    <location>
        <begin position="324"/>
        <end position="443"/>
    </location>
</feature>
<protein>
    <submittedName>
        <fullName evidence="4">IS1182 family transposase</fullName>
    </submittedName>
</protein>
<gene>
    <name evidence="4" type="ORF">D2A34_26270</name>
</gene>
<evidence type="ECO:0000313" key="4">
    <source>
        <dbReference type="EMBL" id="RII31873.1"/>
    </source>
</evidence>
<dbReference type="Proteomes" id="UP000265930">
    <property type="component" value="Unassembled WGS sequence"/>
</dbReference>